<sequence length="338" mass="37886">MMTPFKPIPSARNAHLQTLLPRFLRRAPLFTPRWQQFDLPDGDFVDLAWTHQPQPGQPIVVLFHGLAGSFDSPYANGLLAAFQRQGWCGVVMHFRSCSGRLNRAARTYHSGETQDARAFLTHLRQTYPESQIGAVGVSLGGNMLVRYLADYHDDPIVTCGCAVSPPLDLAACSMRIQQGFSRVYQAYLLRSMRQTLAEKLTRHQQVGRWHAGERPAINTLFEFDQTVTAPLHGFDDAHHYYRACSGLSVLDTIKAPLAIIHAKDDPFMTDAVIPTSPLPANIDYQLTEHGGHVGFVAGSWRQPQFWLEHAVPHWLATYLPVQSPHSDRVSDTRTIKKA</sequence>
<accession>A0ABX3KFG7</accession>
<dbReference type="EMBL" id="MUFB01000002">
    <property type="protein sequence ID" value="OOE87491.1"/>
    <property type="molecule type" value="Genomic_DNA"/>
</dbReference>
<evidence type="ECO:0000313" key="3">
    <source>
        <dbReference type="EMBL" id="OOE87491.1"/>
    </source>
</evidence>
<dbReference type="GO" id="GO:0016787">
    <property type="term" value="F:hydrolase activity"/>
    <property type="evidence" value="ECO:0007669"/>
    <property type="project" value="UniProtKB-KW"/>
</dbReference>
<proteinExistence type="inferred from homology"/>
<evidence type="ECO:0000259" key="2">
    <source>
        <dbReference type="Pfam" id="PF00561"/>
    </source>
</evidence>
<name>A0ABX3KFG7_9GAMM</name>
<dbReference type="PANTHER" id="PTHR10794">
    <property type="entry name" value="ABHYDROLASE DOMAIN-CONTAINING PROTEIN"/>
    <property type="match status" value="1"/>
</dbReference>
<dbReference type="NCBIfam" id="NF008218">
    <property type="entry name" value="PRK10985.1"/>
    <property type="match status" value="1"/>
</dbReference>
<evidence type="ECO:0000313" key="4">
    <source>
        <dbReference type="Proteomes" id="UP000189410"/>
    </source>
</evidence>
<dbReference type="InterPro" id="IPR050960">
    <property type="entry name" value="AB_hydrolase_4_sf"/>
</dbReference>
<dbReference type="PANTHER" id="PTHR10794:SF94">
    <property type="entry name" value="ESTERASE YHET-RELATED"/>
    <property type="match status" value="1"/>
</dbReference>
<dbReference type="SUPFAM" id="SSF53474">
    <property type="entry name" value="alpha/beta-Hydrolases"/>
    <property type="match status" value="1"/>
</dbReference>
<keyword evidence="4" id="KW-1185">Reference proteome</keyword>
<dbReference type="RefSeq" id="WP_077667461.1">
    <property type="nucleotide sequence ID" value="NZ_MUFB01000002.1"/>
</dbReference>
<feature type="domain" description="AB hydrolase-1" evidence="2">
    <location>
        <begin position="58"/>
        <end position="296"/>
    </location>
</feature>
<gene>
    <name evidence="3" type="ORF">BZG73_02285</name>
</gene>
<dbReference type="InterPro" id="IPR029058">
    <property type="entry name" value="AB_hydrolase_fold"/>
</dbReference>
<dbReference type="InterPro" id="IPR000073">
    <property type="entry name" value="AB_hydrolase_1"/>
</dbReference>
<organism evidence="3 4">
    <name type="scientific">Salinivibrio siamensis</name>
    <dbReference type="NCBI Taxonomy" id="414286"/>
    <lineage>
        <taxon>Bacteria</taxon>
        <taxon>Pseudomonadati</taxon>
        <taxon>Pseudomonadota</taxon>
        <taxon>Gammaproteobacteria</taxon>
        <taxon>Vibrionales</taxon>
        <taxon>Vibrionaceae</taxon>
        <taxon>Salinivibrio</taxon>
    </lineage>
</organism>
<reference evidence="3 4" key="1">
    <citation type="journal article" date="2017" name="Genome Announc.">
        <title>Draft Genome Sequences of Salinivibrio proteolyticus, Salinivibrio sharmensis, Salinivibrio siamensis, Salinivibrio costicola subsp. alcaliphilus, Salinivibrio costicola subsp. vallismortis, and 29 New Isolates Belonging to the Genus Salinivibrio.</title>
        <authorList>
            <person name="Lopez-Hermoso C."/>
            <person name="de la Haba R.R."/>
            <person name="Sanchez-Porro C."/>
            <person name="Bayliss S.C."/>
            <person name="Feil E.J."/>
            <person name="Ventosa A."/>
        </authorList>
    </citation>
    <scope>NUCLEOTIDE SEQUENCE [LARGE SCALE GENOMIC DNA]</scope>
    <source>
        <strain evidence="3 4">JCM 14472</strain>
    </source>
</reference>
<dbReference type="InterPro" id="IPR012020">
    <property type="entry name" value="ABHD4"/>
</dbReference>
<dbReference type="Pfam" id="PF00561">
    <property type="entry name" value="Abhydrolase_1"/>
    <property type="match status" value="1"/>
</dbReference>
<comment type="similarity">
    <text evidence="1">Belongs to the AB hydrolase superfamily. AB hydrolase 4 family.</text>
</comment>
<evidence type="ECO:0000256" key="1">
    <source>
        <dbReference type="ARBA" id="ARBA00010884"/>
    </source>
</evidence>
<keyword evidence="3" id="KW-0378">Hydrolase</keyword>
<dbReference type="Proteomes" id="UP000189410">
    <property type="component" value="Unassembled WGS sequence"/>
</dbReference>
<dbReference type="Gene3D" id="3.40.50.1820">
    <property type="entry name" value="alpha/beta hydrolase"/>
    <property type="match status" value="1"/>
</dbReference>
<dbReference type="PIRSF" id="PIRSF005211">
    <property type="entry name" value="Ab_hydro_YheT"/>
    <property type="match status" value="1"/>
</dbReference>
<protein>
    <submittedName>
        <fullName evidence="3">Hydrolase</fullName>
    </submittedName>
</protein>
<comment type="caution">
    <text evidence="3">The sequence shown here is derived from an EMBL/GenBank/DDBJ whole genome shotgun (WGS) entry which is preliminary data.</text>
</comment>